<dbReference type="GO" id="GO:0016887">
    <property type="term" value="F:ATP hydrolysis activity"/>
    <property type="evidence" value="ECO:0007669"/>
    <property type="project" value="InterPro"/>
</dbReference>
<dbReference type="Pfam" id="PF00005">
    <property type="entry name" value="ABC_tran"/>
    <property type="match status" value="1"/>
</dbReference>
<dbReference type="InterPro" id="IPR050095">
    <property type="entry name" value="ECF_ABC_transporter_ATP-bd"/>
</dbReference>
<comment type="subcellular location">
    <subcellularLocation>
        <location evidence="1">Cell membrane</location>
        <topology evidence="1">Peripheral membrane protein</topology>
    </subcellularLocation>
</comment>
<dbReference type="InterPro" id="IPR015856">
    <property type="entry name" value="ABC_transpr_CbiO/EcfA_su"/>
</dbReference>
<evidence type="ECO:0000256" key="10">
    <source>
        <dbReference type="ARBA" id="ARBA00025157"/>
    </source>
</evidence>
<dbReference type="EMBL" id="CACRTT010000016">
    <property type="protein sequence ID" value="VYU17302.1"/>
    <property type="molecule type" value="Genomic_DNA"/>
</dbReference>
<feature type="domain" description="ABC transporter" evidence="11">
    <location>
        <begin position="9"/>
        <end position="248"/>
    </location>
</feature>
<keyword evidence="3" id="KW-0813">Transport</keyword>
<dbReference type="InterPro" id="IPR003593">
    <property type="entry name" value="AAA+_ATPase"/>
</dbReference>
<evidence type="ECO:0000313" key="12">
    <source>
        <dbReference type="EMBL" id="VYU17302.1"/>
    </source>
</evidence>
<evidence type="ECO:0000256" key="1">
    <source>
        <dbReference type="ARBA" id="ARBA00004202"/>
    </source>
</evidence>
<protein>
    <submittedName>
        <fullName evidence="12">HMP/thiamine import ATP-binding protein YkoD</fullName>
        <ecNumber evidence="12">3.6.3.-</ecNumber>
    </submittedName>
</protein>
<keyword evidence="5" id="KW-0677">Repeat</keyword>
<sequence>MSAQADAALSFDRAGFTYAGAREPALADVSLSVPAGQCVVLTGGSGCGKTTLTRLANGLIPVSYDGELAGSVRIAGKDAGSWEMDALCRRVGSVFQNPRSQFFNLDTTSEVAFGCENLGLSRAEMHRRVDGAFALLGIEHLRDRDIRALSGGQRQMVAIASVCAMGPDVFVLDEPTASLDVGAMLQLAEAVARLKAAGKTVLVAEHRLWWLAGIADRVVVMRGGRVVRDADAAAFARIGEDERARLGLRAWDLARVSPARRGDGSAASSAQIGRAHV</sequence>
<dbReference type="CDD" id="cd03225">
    <property type="entry name" value="ABC_cobalt_CbiO_domain1"/>
    <property type="match status" value="1"/>
</dbReference>
<evidence type="ECO:0000256" key="7">
    <source>
        <dbReference type="ARBA" id="ARBA00022840"/>
    </source>
</evidence>
<evidence type="ECO:0000256" key="8">
    <source>
        <dbReference type="ARBA" id="ARBA00022967"/>
    </source>
</evidence>
<dbReference type="GO" id="GO:0042626">
    <property type="term" value="F:ATPase-coupled transmembrane transporter activity"/>
    <property type="evidence" value="ECO:0007669"/>
    <property type="project" value="TreeGrafter"/>
</dbReference>
<keyword evidence="7 12" id="KW-0067">ATP-binding</keyword>
<dbReference type="GO" id="GO:0005524">
    <property type="term" value="F:ATP binding"/>
    <property type="evidence" value="ECO:0007669"/>
    <property type="project" value="UniProtKB-KW"/>
</dbReference>
<gene>
    <name evidence="12" type="primary">ykoD_10</name>
    <name evidence="12" type="ORF">ELLFYP107_02437</name>
</gene>
<dbReference type="SMART" id="SM00382">
    <property type="entry name" value="AAA"/>
    <property type="match status" value="1"/>
</dbReference>
<keyword evidence="8" id="KW-1278">Translocase</keyword>
<comment type="similarity">
    <text evidence="2">Belongs to the ABC transporter superfamily.</text>
</comment>
<dbReference type="GO" id="GO:0043190">
    <property type="term" value="C:ATP-binding cassette (ABC) transporter complex"/>
    <property type="evidence" value="ECO:0007669"/>
    <property type="project" value="TreeGrafter"/>
</dbReference>
<proteinExistence type="inferred from homology"/>
<name>A0A6N3CN80_EGGLN</name>
<dbReference type="EC" id="3.6.3.-" evidence="12"/>
<dbReference type="InterPro" id="IPR027417">
    <property type="entry name" value="P-loop_NTPase"/>
</dbReference>
<dbReference type="PROSITE" id="PS50893">
    <property type="entry name" value="ABC_TRANSPORTER_2"/>
    <property type="match status" value="1"/>
</dbReference>
<dbReference type="PANTHER" id="PTHR43553:SF23">
    <property type="entry name" value="ABC TRANSPORTER ATP-BINDING COMPONENT"/>
    <property type="match status" value="1"/>
</dbReference>
<accession>A0A6N3CN80</accession>
<comment type="function">
    <text evidence="10">Probably part of an ABC transporter complex. Responsible for energy coupling to the transport system.</text>
</comment>
<dbReference type="PANTHER" id="PTHR43553">
    <property type="entry name" value="HEAVY METAL TRANSPORTER"/>
    <property type="match status" value="1"/>
</dbReference>
<keyword evidence="4" id="KW-1003">Cell membrane</keyword>
<keyword evidence="12" id="KW-0378">Hydrolase</keyword>
<reference evidence="12" key="1">
    <citation type="submission" date="2019-11" db="EMBL/GenBank/DDBJ databases">
        <authorList>
            <person name="Feng L."/>
        </authorList>
    </citation>
    <scope>NUCLEOTIDE SEQUENCE</scope>
    <source>
        <strain evidence="12">ElentaLFYP107</strain>
    </source>
</reference>
<dbReference type="AlphaFoldDB" id="A0A6N3CN80"/>
<evidence type="ECO:0000256" key="6">
    <source>
        <dbReference type="ARBA" id="ARBA00022741"/>
    </source>
</evidence>
<evidence type="ECO:0000256" key="4">
    <source>
        <dbReference type="ARBA" id="ARBA00022475"/>
    </source>
</evidence>
<dbReference type="InterPro" id="IPR003439">
    <property type="entry name" value="ABC_transporter-like_ATP-bd"/>
</dbReference>
<dbReference type="Gene3D" id="3.40.50.300">
    <property type="entry name" value="P-loop containing nucleotide triphosphate hydrolases"/>
    <property type="match status" value="1"/>
</dbReference>
<evidence type="ECO:0000256" key="9">
    <source>
        <dbReference type="ARBA" id="ARBA00023136"/>
    </source>
</evidence>
<organism evidence="12">
    <name type="scientific">Eggerthella lenta</name>
    <name type="common">Eubacterium lentum</name>
    <dbReference type="NCBI Taxonomy" id="84112"/>
    <lineage>
        <taxon>Bacteria</taxon>
        <taxon>Bacillati</taxon>
        <taxon>Actinomycetota</taxon>
        <taxon>Coriobacteriia</taxon>
        <taxon>Eggerthellales</taxon>
        <taxon>Eggerthellaceae</taxon>
        <taxon>Eggerthella</taxon>
    </lineage>
</organism>
<evidence type="ECO:0000256" key="3">
    <source>
        <dbReference type="ARBA" id="ARBA00022448"/>
    </source>
</evidence>
<evidence type="ECO:0000256" key="5">
    <source>
        <dbReference type="ARBA" id="ARBA00022737"/>
    </source>
</evidence>
<keyword evidence="9" id="KW-0472">Membrane</keyword>
<evidence type="ECO:0000256" key="2">
    <source>
        <dbReference type="ARBA" id="ARBA00005417"/>
    </source>
</evidence>
<evidence type="ECO:0000259" key="11">
    <source>
        <dbReference type="PROSITE" id="PS50893"/>
    </source>
</evidence>
<keyword evidence="6" id="KW-0547">Nucleotide-binding</keyword>
<dbReference type="SUPFAM" id="SSF52540">
    <property type="entry name" value="P-loop containing nucleoside triphosphate hydrolases"/>
    <property type="match status" value="1"/>
</dbReference>